<name>A0A7K0FPN1_9SPHI</name>
<protein>
    <submittedName>
        <fullName evidence="1">DUF1905 domain-containing protein</fullName>
    </submittedName>
</protein>
<dbReference type="Gene3D" id="2.40.30.100">
    <property type="entry name" value="AF2212/PG0164-like"/>
    <property type="match status" value="1"/>
</dbReference>
<comment type="caution">
    <text evidence="1">The sequence shown here is derived from an EMBL/GenBank/DDBJ whole genome shotgun (WGS) entry which is preliminary data.</text>
</comment>
<gene>
    <name evidence="1" type="ORF">GJJ64_12055</name>
</gene>
<reference evidence="1 2" key="1">
    <citation type="submission" date="2019-11" db="EMBL/GenBank/DDBJ databases">
        <authorList>
            <person name="Cheng Q."/>
            <person name="Yang Z."/>
        </authorList>
    </citation>
    <scope>NUCLEOTIDE SEQUENCE [LARGE SCALE GENOMIC DNA]</scope>
    <source>
        <strain evidence="1 2">HX-22-1</strain>
    </source>
</reference>
<dbReference type="EMBL" id="WKJI01000003">
    <property type="protein sequence ID" value="MRX47924.1"/>
    <property type="molecule type" value="Genomic_DNA"/>
</dbReference>
<organism evidence="1 2">
    <name type="scientific">Pedobacter puniceum</name>
    <dbReference type="NCBI Taxonomy" id="2666136"/>
    <lineage>
        <taxon>Bacteria</taxon>
        <taxon>Pseudomonadati</taxon>
        <taxon>Bacteroidota</taxon>
        <taxon>Sphingobacteriia</taxon>
        <taxon>Sphingobacteriales</taxon>
        <taxon>Sphingobacteriaceae</taxon>
        <taxon>Pedobacter</taxon>
    </lineage>
</organism>
<dbReference type="AlphaFoldDB" id="A0A7K0FPN1"/>
<accession>A0A7K0FPN1</accession>
<keyword evidence="2" id="KW-1185">Reference proteome</keyword>
<dbReference type="Proteomes" id="UP000462931">
    <property type="component" value="Unassembled WGS sequence"/>
</dbReference>
<dbReference type="RefSeq" id="WP_154288033.1">
    <property type="nucleotide sequence ID" value="NZ_WKJI01000003.1"/>
</dbReference>
<proteinExistence type="predicted"/>
<evidence type="ECO:0000313" key="2">
    <source>
        <dbReference type="Proteomes" id="UP000462931"/>
    </source>
</evidence>
<evidence type="ECO:0000313" key="1">
    <source>
        <dbReference type="EMBL" id="MRX47924.1"/>
    </source>
</evidence>
<dbReference type="Pfam" id="PF13376">
    <property type="entry name" value="OmdA"/>
    <property type="match status" value="1"/>
</dbReference>
<sequence>MKTFKSHQTIGQLEKRKGGYFFLKIDADIINQFQNKRHTRFLFTLEDSLTFQCGLNHLGDGNFFIILSNSNLANVQKKLGDEIHFELNEDPNPLGVDMPEVLEVLIEQDEHLKTIFESLTPGKKRNIIHQISRIKDIDKQIQKSIKLIQESVQPRPKKTL</sequence>
<dbReference type="InterPro" id="IPR037079">
    <property type="entry name" value="AF2212/PG0164-like_sf"/>
</dbReference>